<feature type="compositionally biased region" description="Polar residues" evidence="1">
    <location>
        <begin position="149"/>
        <end position="158"/>
    </location>
</feature>
<feature type="compositionally biased region" description="Polar residues" evidence="1">
    <location>
        <begin position="1"/>
        <end position="11"/>
    </location>
</feature>
<feature type="compositionally biased region" description="Pro residues" evidence="1">
    <location>
        <begin position="18"/>
        <end position="28"/>
    </location>
</feature>
<gene>
    <name evidence="2" type="ordered locus">RPA2925</name>
</gene>
<evidence type="ECO:0000256" key="1">
    <source>
        <dbReference type="SAM" id="MobiDB-lite"/>
    </source>
</evidence>
<proteinExistence type="predicted"/>
<feature type="region of interest" description="Disordered" evidence="1">
    <location>
        <begin position="1"/>
        <end position="50"/>
    </location>
</feature>
<dbReference type="HOGENOM" id="CLU_1577302_0_0_5"/>
<feature type="compositionally biased region" description="Basic residues" evidence="1">
    <location>
        <begin position="159"/>
        <end position="169"/>
    </location>
</feature>
<evidence type="ECO:0008006" key="3">
    <source>
        <dbReference type="Google" id="ProtNLM"/>
    </source>
</evidence>
<dbReference type="eggNOG" id="ENOG5032FAR">
    <property type="taxonomic scope" value="Bacteria"/>
</dbReference>
<dbReference type="InterPro" id="IPR021937">
    <property type="entry name" value="DUF3551"/>
</dbReference>
<name>Q6N5P9_RHOPA</name>
<reference evidence="2" key="1">
    <citation type="journal article" date="2004" name="Nat. Biotechnol.">
        <title>Complete genome sequence of the metabolically versatile photosynthetic bacterium Rhodopseudomonas palustris.</title>
        <authorList>
            <person name="Larimer F.W."/>
            <person name="Chain P."/>
            <person name="Hauser L."/>
            <person name="Lamerdin J."/>
            <person name="Malfatti S."/>
            <person name="Do L."/>
            <person name="Land M.L."/>
            <person name="Pelletier D.A."/>
            <person name="Beatty J.T."/>
            <person name="Lang A.S."/>
            <person name="Tabita F.R."/>
            <person name="Gibson J.L."/>
            <person name="Hanson T.E."/>
            <person name="Bobst C."/>
            <person name="Torres J.L."/>
            <person name="Peres C."/>
            <person name="Harrison F.H."/>
            <person name="Gibson J."/>
            <person name="Harwood C.S."/>
        </authorList>
    </citation>
    <scope>NUCLEOTIDE SEQUENCE [LARGE SCALE GENOMIC DNA]</scope>
    <source>
        <strain evidence="2">CGA009</strain>
    </source>
</reference>
<dbReference type="Pfam" id="PF12071">
    <property type="entry name" value="DUF3551"/>
    <property type="match status" value="1"/>
</dbReference>
<organism evidence="2">
    <name type="scientific">Rhodopseudomonas palustris (strain ATCC BAA-98 / CGA009)</name>
    <dbReference type="NCBI Taxonomy" id="258594"/>
    <lineage>
        <taxon>Bacteria</taxon>
        <taxon>Pseudomonadati</taxon>
        <taxon>Pseudomonadota</taxon>
        <taxon>Alphaproteobacteria</taxon>
        <taxon>Hyphomicrobiales</taxon>
        <taxon>Nitrobacteraceae</taxon>
        <taxon>Rhodopseudomonas</taxon>
    </lineage>
</organism>
<protein>
    <recommendedName>
        <fullName evidence="3">DUF3551 domain-containing protein</fullName>
    </recommendedName>
</protein>
<dbReference type="EMBL" id="BX572602">
    <property type="protein sequence ID" value="CAE28366.1"/>
    <property type="molecule type" value="Genomic_DNA"/>
</dbReference>
<evidence type="ECO:0000313" key="2">
    <source>
        <dbReference type="EMBL" id="CAE28366.1"/>
    </source>
</evidence>
<sequence length="169" mass="19053">MAQCATTSAATPRSSNAGPPPRASPPNVSPIHGISRRRDRVRAAPSGIEQAHVRPTLRRHRFLSHSRMRRVAATATGCSTRIRTKMRKLLLIAMLAGLGLTTTAEARDYPVCLRVYQSYHDWYDECSYDTMAQCRMSASGRSADCMTNPWYTAPQQQPTKKKRKHRRQQ</sequence>
<dbReference type="AlphaFoldDB" id="Q6N5P9"/>
<feature type="region of interest" description="Disordered" evidence="1">
    <location>
        <begin position="147"/>
        <end position="169"/>
    </location>
</feature>
<accession>Q6N5P9</accession>